<dbReference type="Proteomes" id="UP000028995">
    <property type="component" value="Unassembled WGS sequence"/>
</dbReference>
<evidence type="ECO:0000313" key="3">
    <source>
        <dbReference type="Proteomes" id="UP000028995"/>
    </source>
</evidence>
<accession>A0A087AI72</accession>
<name>A0A087AI72_9BIFI</name>
<gene>
    <name evidence="2" type="ORF">BCHO_0518</name>
</gene>
<protein>
    <submittedName>
        <fullName evidence="2">Uncharacterized protein</fullName>
    </submittedName>
</protein>
<proteinExistence type="predicted"/>
<dbReference type="AlphaFoldDB" id="A0A087AI72"/>
<comment type="caution">
    <text evidence="2">The sequence shown here is derived from an EMBL/GenBank/DDBJ whole genome shotgun (WGS) entry which is preliminary data.</text>
</comment>
<evidence type="ECO:0000313" key="2">
    <source>
        <dbReference type="EMBL" id="KFI58472.1"/>
    </source>
</evidence>
<keyword evidence="3" id="KW-1185">Reference proteome</keyword>
<dbReference type="EMBL" id="JGYU01000001">
    <property type="protein sequence ID" value="KFI58472.1"/>
    <property type="molecule type" value="Genomic_DNA"/>
</dbReference>
<sequence length="46" mass="4983">MKHDTVHTARTTTRTAGGTTFIIHHAPLRGHGSGSVTSYIARPRRA</sequence>
<dbReference type="RefSeq" id="WP_155803909.1">
    <property type="nucleotide sequence ID" value="NZ_JGYU01000001.1"/>
</dbReference>
<reference evidence="2 3" key="1">
    <citation type="submission" date="2014-03" db="EMBL/GenBank/DDBJ databases">
        <title>Genomics of Bifidobacteria.</title>
        <authorList>
            <person name="Ventura M."/>
            <person name="Milani C."/>
            <person name="Lugli G.A."/>
        </authorList>
    </citation>
    <scope>NUCLEOTIDE SEQUENCE [LARGE SCALE GENOMIC DNA]</scope>
    <source>
        <strain evidence="2 3">LMG 10510</strain>
    </source>
</reference>
<evidence type="ECO:0000256" key="1">
    <source>
        <dbReference type="SAM" id="MobiDB-lite"/>
    </source>
</evidence>
<feature type="region of interest" description="Disordered" evidence="1">
    <location>
        <begin position="25"/>
        <end position="46"/>
    </location>
</feature>
<organism evidence="2 3">
    <name type="scientific">Bifidobacterium choerinum</name>
    <dbReference type="NCBI Taxonomy" id="35760"/>
    <lineage>
        <taxon>Bacteria</taxon>
        <taxon>Bacillati</taxon>
        <taxon>Actinomycetota</taxon>
        <taxon>Actinomycetes</taxon>
        <taxon>Bifidobacteriales</taxon>
        <taxon>Bifidobacteriaceae</taxon>
        <taxon>Bifidobacterium</taxon>
    </lineage>
</organism>
<dbReference type="STRING" id="35760.BCHO_0518"/>